<reference evidence="3 4" key="1">
    <citation type="submission" date="2019-02" db="EMBL/GenBank/DDBJ databases">
        <title>Deep-cultivation of Planctomycetes and their phenomic and genomic characterization uncovers novel biology.</title>
        <authorList>
            <person name="Wiegand S."/>
            <person name="Jogler M."/>
            <person name="Boedeker C."/>
            <person name="Pinto D."/>
            <person name="Vollmers J."/>
            <person name="Rivas-Marin E."/>
            <person name="Kohn T."/>
            <person name="Peeters S.H."/>
            <person name="Heuer A."/>
            <person name="Rast P."/>
            <person name="Oberbeckmann S."/>
            <person name="Bunk B."/>
            <person name="Jeske O."/>
            <person name="Meyerdierks A."/>
            <person name="Storesund J.E."/>
            <person name="Kallscheuer N."/>
            <person name="Luecker S."/>
            <person name="Lage O.M."/>
            <person name="Pohl T."/>
            <person name="Merkel B.J."/>
            <person name="Hornburger P."/>
            <person name="Mueller R.-W."/>
            <person name="Bruemmer F."/>
            <person name="Labrenz M."/>
            <person name="Spormann A.M."/>
            <person name="Op Den Camp H."/>
            <person name="Overmann J."/>
            <person name="Amann R."/>
            <person name="Jetten M.S.M."/>
            <person name="Mascher T."/>
            <person name="Medema M.H."/>
            <person name="Devos D.P."/>
            <person name="Kaster A.-K."/>
            <person name="Ovreas L."/>
            <person name="Rohde M."/>
            <person name="Galperin M.Y."/>
            <person name="Jogler C."/>
        </authorList>
    </citation>
    <scope>NUCLEOTIDE SEQUENCE [LARGE SCALE GENOMIC DNA]</scope>
    <source>
        <strain evidence="3 4">Poly51</strain>
    </source>
</reference>
<dbReference type="AlphaFoldDB" id="A0A5C6FJV5"/>
<proteinExistence type="predicted"/>
<feature type="compositionally biased region" description="Basic and acidic residues" evidence="1">
    <location>
        <begin position="558"/>
        <end position="572"/>
    </location>
</feature>
<feature type="compositionally biased region" description="Acidic residues" evidence="1">
    <location>
        <begin position="498"/>
        <end position="508"/>
    </location>
</feature>
<feature type="compositionally biased region" description="Acidic residues" evidence="1">
    <location>
        <begin position="517"/>
        <end position="538"/>
    </location>
</feature>
<feature type="compositionally biased region" description="Basic and acidic residues" evidence="1">
    <location>
        <begin position="579"/>
        <end position="600"/>
    </location>
</feature>
<dbReference type="Proteomes" id="UP000318288">
    <property type="component" value="Unassembled WGS sequence"/>
</dbReference>
<evidence type="ECO:0000259" key="2">
    <source>
        <dbReference type="Pfam" id="PF14238"/>
    </source>
</evidence>
<dbReference type="Pfam" id="PF14238">
    <property type="entry name" value="DUF4340"/>
    <property type="match status" value="1"/>
</dbReference>
<feature type="region of interest" description="Disordered" evidence="1">
    <location>
        <begin position="450"/>
        <end position="600"/>
    </location>
</feature>
<feature type="compositionally biased region" description="Acidic residues" evidence="1">
    <location>
        <begin position="471"/>
        <end position="490"/>
    </location>
</feature>
<dbReference type="OrthoDB" id="241105at2"/>
<feature type="compositionally biased region" description="Acidic residues" evidence="1">
    <location>
        <begin position="547"/>
        <end position="557"/>
    </location>
</feature>
<dbReference type="EMBL" id="SJPW01000001">
    <property type="protein sequence ID" value="TWU60034.1"/>
    <property type="molecule type" value="Genomic_DNA"/>
</dbReference>
<evidence type="ECO:0000313" key="3">
    <source>
        <dbReference type="EMBL" id="TWU60034.1"/>
    </source>
</evidence>
<dbReference type="InterPro" id="IPR025641">
    <property type="entry name" value="DUF4340"/>
</dbReference>
<comment type="caution">
    <text evidence="3">The sequence shown here is derived from an EMBL/GenBank/DDBJ whole genome shotgun (WGS) entry which is preliminary data.</text>
</comment>
<evidence type="ECO:0000313" key="4">
    <source>
        <dbReference type="Proteomes" id="UP000318288"/>
    </source>
</evidence>
<keyword evidence="4" id="KW-1185">Reference proteome</keyword>
<organism evidence="3 4">
    <name type="scientific">Rubripirellula tenax</name>
    <dbReference type="NCBI Taxonomy" id="2528015"/>
    <lineage>
        <taxon>Bacteria</taxon>
        <taxon>Pseudomonadati</taxon>
        <taxon>Planctomycetota</taxon>
        <taxon>Planctomycetia</taxon>
        <taxon>Pirellulales</taxon>
        <taxon>Pirellulaceae</taxon>
        <taxon>Rubripirellula</taxon>
    </lineage>
</organism>
<feature type="domain" description="DUF4340" evidence="2">
    <location>
        <begin position="109"/>
        <end position="325"/>
    </location>
</feature>
<evidence type="ECO:0000256" key="1">
    <source>
        <dbReference type="SAM" id="MobiDB-lite"/>
    </source>
</evidence>
<protein>
    <recommendedName>
        <fullName evidence="2">DUF4340 domain-containing protein</fullName>
    </recommendedName>
</protein>
<feature type="compositionally biased region" description="Basic and acidic residues" evidence="1">
    <location>
        <begin position="450"/>
        <end position="468"/>
    </location>
</feature>
<feature type="region of interest" description="Disordered" evidence="1">
    <location>
        <begin position="646"/>
        <end position="668"/>
    </location>
</feature>
<sequence>MLDPVADDLIRDATFEFLKPITCNLISIPMNEGKKTGLFWVIAAATATVATFVSWPRAVVQTDNGAGQMLFEKFTDPLAAASMKIVTFDEAQGTLDTFEVRKDKESGQWTIPSREGYPADAIEQMKDAANSLVGVKILDIQTSNAEDHDDLGVAEPALEDLEVGDDGVGRLVTFKNDAQETLASLIIGDPLKDDPTKRYVRIPNQDPVYVIKFDEAPLTTNFRDWIEDDLLQMSSIDIDTLEIKDYTATLGQGGISLSRKYTADVAVEGAQYSLTSMLEFDPNDPRVEAKKVDAPAGQTLNKTKLNEMKNALDDLKIVNVYRKPEGVSATLKASKDLLSDQDAITSLAQRGFYPIDVGPDGEAEILSANGELSVSLKDGVKYLIRFGNIAGVSESGGSDESTEGEEKSTGGVNRYLFVTTMVDESKFPVPNLRAIPQTLEELDAMLNPPKVEEPKAEEPPVGEIKENDAAQSDEPEMKEEETSDESPAEESEAKSETTESDEADEAEMKEESKESSETEATEDTAAEESGEVETEGEGEATGKGEAQEEGDAAAEVETETKTDVEAKPADEKLTDEELQERLEAEQEKITKENQRKLDARKDQLEAAQRKVRELNERFSDWYYVIAEDTYSKLTIKRDDLFESENAAAAAEAPGQGGPQFNIPGFPGN</sequence>
<accession>A0A5C6FJV5</accession>
<name>A0A5C6FJV5_9BACT</name>
<gene>
    <name evidence="3" type="ORF">Poly51_03080</name>
</gene>